<gene>
    <name evidence="2" type="ORF">BALCAV_0208140</name>
</gene>
<comment type="caution">
    <text evidence="2">The sequence shown here is derived from an EMBL/GenBank/DDBJ whole genome shotgun (WGS) entry which is preliminary data.</text>
</comment>
<sequence length="83" mass="9114">MINYGFDWFFFDQNGTSGMPGDSCGTSEERETPQALSEEAPDSPAERVGHAASGVKQNDKPYSNVRTFSVPSRTRSMIFGSDE</sequence>
<evidence type="ECO:0000313" key="2">
    <source>
        <dbReference type="EMBL" id="KGA97790.1"/>
    </source>
</evidence>
<dbReference type="AlphaFoldDB" id="A0A094XGA7"/>
<name>A0A094XGA7_ALKAL</name>
<proteinExistence type="predicted"/>
<dbReference type="Proteomes" id="UP000002754">
    <property type="component" value="Unassembled WGS sequence"/>
</dbReference>
<organism evidence="2 3">
    <name type="scientific">Alkalihalobacillus alcalophilus ATCC 27647 = CGMCC 1.3604</name>
    <dbReference type="NCBI Taxonomy" id="1218173"/>
    <lineage>
        <taxon>Bacteria</taxon>
        <taxon>Bacillati</taxon>
        <taxon>Bacillota</taxon>
        <taxon>Bacilli</taxon>
        <taxon>Bacillales</taxon>
        <taxon>Bacillaceae</taxon>
        <taxon>Alkalihalobacillus</taxon>
    </lineage>
</organism>
<protein>
    <submittedName>
        <fullName evidence="2">Uncharacterized protein</fullName>
    </submittedName>
</protein>
<feature type="region of interest" description="Disordered" evidence="1">
    <location>
        <begin position="13"/>
        <end position="67"/>
    </location>
</feature>
<reference evidence="2 3" key="1">
    <citation type="journal article" date="2014" name="Genome Announc.">
        <title>Draft Genome Sequence of Bacillus alcalophilus AV1934, a Classic Alkaliphile Isolated from Human Feces in 1934.</title>
        <authorList>
            <person name="Attie O."/>
            <person name="Jayaprakash A."/>
            <person name="Shah H."/>
            <person name="Paulsen I.T."/>
            <person name="Morino M."/>
            <person name="Takahashi Y."/>
            <person name="Narumi I."/>
            <person name="Sachidanandam R."/>
            <person name="Satoh K."/>
            <person name="Ito M."/>
            <person name="Krulwich T.A."/>
        </authorList>
    </citation>
    <scope>NUCLEOTIDE SEQUENCE [LARGE SCALE GENOMIC DNA]</scope>
    <source>
        <strain evidence="2 3">AV1934</strain>
    </source>
</reference>
<dbReference type="EMBL" id="ALPT02000021">
    <property type="protein sequence ID" value="KGA97790.1"/>
    <property type="molecule type" value="Genomic_DNA"/>
</dbReference>
<accession>A0A094XGA7</accession>
<evidence type="ECO:0000256" key="1">
    <source>
        <dbReference type="SAM" id="MobiDB-lite"/>
    </source>
</evidence>
<evidence type="ECO:0000313" key="3">
    <source>
        <dbReference type="Proteomes" id="UP000002754"/>
    </source>
</evidence>
<keyword evidence="3" id="KW-1185">Reference proteome</keyword>